<protein>
    <recommendedName>
        <fullName evidence="4">Cystatin domain-containing protein</fullName>
    </recommendedName>
</protein>
<keyword evidence="2" id="KW-0789">Thiol protease inhibitor</keyword>
<dbReference type="InterPro" id="IPR046350">
    <property type="entry name" value="Cystatin_sf"/>
</dbReference>
<comment type="caution">
    <text evidence="5">The sequence shown here is derived from an EMBL/GenBank/DDBJ whole genome shotgun (WGS) entry which is preliminary data.</text>
</comment>
<keyword evidence="6" id="KW-1185">Reference proteome</keyword>
<feature type="signal peptide" evidence="3">
    <location>
        <begin position="1"/>
        <end position="21"/>
    </location>
</feature>
<keyword evidence="1" id="KW-0646">Protease inhibitor</keyword>
<dbReference type="PANTHER" id="PTHR47364">
    <property type="entry name" value="CYSTEINE PROTEINASE INHIBITOR 5"/>
    <property type="match status" value="1"/>
</dbReference>
<evidence type="ECO:0000256" key="2">
    <source>
        <dbReference type="ARBA" id="ARBA00022704"/>
    </source>
</evidence>
<feature type="chain" id="PRO_5045293451" description="Cystatin domain-containing protein" evidence="3">
    <location>
        <begin position="22"/>
        <end position="113"/>
    </location>
</feature>
<organism evidence="5 6">
    <name type="scientific">Stylosanthes scabra</name>
    <dbReference type="NCBI Taxonomy" id="79078"/>
    <lineage>
        <taxon>Eukaryota</taxon>
        <taxon>Viridiplantae</taxon>
        <taxon>Streptophyta</taxon>
        <taxon>Embryophyta</taxon>
        <taxon>Tracheophyta</taxon>
        <taxon>Spermatophyta</taxon>
        <taxon>Magnoliopsida</taxon>
        <taxon>eudicotyledons</taxon>
        <taxon>Gunneridae</taxon>
        <taxon>Pentapetalae</taxon>
        <taxon>rosids</taxon>
        <taxon>fabids</taxon>
        <taxon>Fabales</taxon>
        <taxon>Fabaceae</taxon>
        <taxon>Papilionoideae</taxon>
        <taxon>50 kb inversion clade</taxon>
        <taxon>dalbergioids sensu lato</taxon>
        <taxon>Dalbergieae</taxon>
        <taxon>Pterocarpus clade</taxon>
        <taxon>Stylosanthes</taxon>
    </lineage>
</organism>
<evidence type="ECO:0000259" key="4">
    <source>
        <dbReference type="Pfam" id="PF16845"/>
    </source>
</evidence>
<dbReference type="Pfam" id="PF16845">
    <property type="entry name" value="SQAPI"/>
    <property type="match status" value="1"/>
</dbReference>
<reference evidence="5 6" key="1">
    <citation type="journal article" date="2023" name="Plants (Basel)">
        <title>Bridging the Gap: Combining Genomics and Transcriptomics Approaches to Understand Stylosanthes scabra, an Orphan Legume from the Brazilian Caatinga.</title>
        <authorList>
            <person name="Ferreira-Neto J.R.C."/>
            <person name="da Silva M.D."/>
            <person name="Binneck E."/>
            <person name="de Melo N.F."/>
            <person name="da Silva R.H."/>
            <person name="de Melo A.L.T.M."/>
            <person name="Pandolfi V."/>
            <person name="Bustamante F.O."/>
            <person name="Brasileiro-Vidal A.C."/>
            <person name="Benko-Iseppon A.M."/>
        </authorList>
    </citation>
    <scope>NUCLEOTIDE SEQUENCE [LARGE SCALE GENOMIC DNA]</scope>
    <source>
        <tissue evidence="5">Leaves</tissue>
    </source>
</reference>
<dbReference type="Gene3D" id="3.10.450.10">
    <property type="match status" value="1"/>
</dbReference>
<evidence type="ECO:0000256" key="3">
    <source>
        <dbReference type="SAM" id="SignalP"/>
    </source>
</evidence>
<evidence type="ECO:0000313" key="6">
    <source>
        <dbReference type="Proteomes" id="UP001341840"/>
    </source>
</evidence>
<feature type="domain" description="Cystatin" evidence="4">
    <location>
        <begin position="30"/>
        <end position="110"/>
    </location>
</feature>
<dbReference type="Proteomes" id="UP001341840">
    <property type="component" value="Unassembled WGS sequence"/>
</dbReference>
<dbReference type="PANTHER" id="PTHR47364:SF2">
    <property type="entry name" value="CYSTEINE PROTEINASE INHIBITOR 5"/>
    <property type="match status" value="1"/>
</dbReference>
<keyword evidence="3" id="KW-0732">Signal</keyword>
<dbReference type="InterPro" id="IPR000010">
    <property type="entry name" value="Cystatin_dom"/>
</dbReference>
<dbReference type="EMBL" id="JASCZI010030354">
    <property type="protein sequence ID" value="MED6121718.1"/>
    <property type="molecule type" value="Genomic_DNA"/>
</dbReference>
<evidence type="ECO:0000313" key="5">
    <source>
        <dbReference type="EMBL" id="MED6121718.1"/>
    </source>
</evidence>
<proteinExistence type="predicted"/>
<gene>
    <name evidence="5" type="ORF">PIB30_032855</name>
</gene>
<accession>A0ABU6RD64</accession>
<name>A0ABU6RD64_9FABA</name>
<dbReference type="SUPFAM" id="SSF54403">
    <property type="entry name" value="Cystatin/monellin"/>
    <property type="match status" value="1"/>
</dbReference>
<sequence>MRFHSLVIIALLFAHLFSAVAVVAITLWPDVNSGKVTKIANFAINEHNKRSNANLTLVSILSCSENVFAVDSSFSLELLAKDGKDTTNKYLAHVFEARFTTDRFQLKAFELTP</sequence>
<evidence type="ECO:0000256" key="1">
    <source>
        <dbReference type="ARBA" id="ARBA00022690"/>
    </source>
</evidence>